<name>A0A2M6P1I9_9BACT</name>
<keyword evidence="1" id="KW-0472">Membrane</keyword>
<dbReference type="Proteomes" id="UP000228528">
    <property type="component" value="Unassembled WGS sequence"/>
</dbReference>
<protein>
    <submittedName>
        <fullName evidence="2">Uncharacterized protein</fullName>
    </submittedName>
</protein>
<organism evidence="2 3">
    <name type="scientific">Candidatus Magasanikbacteria bacterium CG10_big_fil_rev_8_21_14_0_10_38_6</name>
    <dbReference type="NCBI Taxonomy" id="1974647"/>
    <lineage>
        <taxon>Bacteria</taxon>
        <taxon>Candidatus Magasanikiibacteriota</taxon>
    </lineage>
</organism>
<dbReference type="EMBL" id="PFBW01000110">
    <property type="protein sequence ID" value="PIR77419.1"/>
    <property type="molecule type" value="Genomic_DNA"/>
</dbReference>
<sequence length="81" mass="9168">MFTFIESILVKIISLLPDADPNNSVITAVTNAFATMAPTFSQIDLVFPIFVLFKVLLLVMFVEMTIFLFTFILQIATFFKP</sequence>
<evidence type="ECO:0000313" key="3">
    <source>
        <dbReference type="Proteomes" id="UP000228528"/>
    </source>
</evidence>
<reference evidence="3" key="1">
    <citation type="submission" date="2017-09" db="EMBL/GenBank/DDBJ databases">
        <title>Depth-based differentiation of microbial function through sediment-hosted aquifers and enrichment of novel symbionts in the deep terrestrial subsurface.</title>
        <authorList>
            <person name="Probst A.J."/>
            <person name="Ladd B."/>
            <person name="Jarett J.K."/>
            <person name="Geller-Mcgrath D.E."/>
            <person name="Sieber C.M.K."/>
            <person name="Emerson J.B."/>
            <person name="Anantharaman K."/>
            <person name="Thomas B.C."/>
            <person name="Malmstrom R."/>
            <person name="Stieglmeier M."/>
            <person name="Klingl A."/>
            <person name="Woyke T."/>
            <person name="Ryan C.M."/>
            <person name="Banfield J.F."/>
        </authorList>
    </citation>
    <scope>NUCLEOTIDE SEQUENCE [LARGE SCALE GENOMIC DNA]</scope>
</reference>
<feature type="transmembrane region" description="Helical" evidence="1">
    <location>
        <begin position="45"/>
        <end position="73"/>
    </location>
</feature>
<keyword evidence="1" id="KW-1133">Transmembrane helix</keyword>
<comment type="caution">
    <text evidence="2">The sequence shown here is derived from an EMBL/GenBank/DDBJ whole genome shotgun (WGS) entry which is preliminary data.</text>
</comment>
<proteinExistence type="predicted"/>
<evidence type="ECO:0000313" key="2">
    <source>
        <dbReference type="EMBL" id="PIR77419.1"/>
    </source>
</evidence>
<accession>A0A2M6P1I9</accession>
<dbReference type="AlphaFoldDB" id="A0A2M6P1I9"/>
<evidence type="ECO:0000256" key="1">
    <source>
        <dbReference type="SAM" id="Phobius"/>
    </source>
</evidence>
<gene>
    <name evidence="2" type="ORF">COU30_02545</name>
</gene>
<keyword evidence="1" id="KW-0812">Transmembrane</keyword>